<sequence>MDKKAILLWITLGFTANVYAQQDSVMAKTQELSEVVIESKRIIHHNSYDSYVPSTQQKEHAANGLDLLHLIRLPRIRVDQVVMSVSSMGDGEVQIRINNVPSTVADLQALTPDRVLTVDYITSPGLKYGKGVSAVINIKTKKGDAGVASGLNTMNAVTTNYNDDSGWFKLTKKQSEFGVLYNFKLNSNEDVKTNGRQKFVSADNSVKNITRDGKYNDSRFVSNDVTLSYNVTNDKSRVFDMKLSTNWNRFPDRFLTENVSENGNSYEMTTFNKNNEKRPMLKLYYADAIGKNDTYSAYLTTAYVRSNYERSVETPVLKSPYDVKGDKYSILGEVDFTHSFEKAGELSAGYQQTGEFTKNQYHAAESLIASLHNDSQYLFAEYSGGFGKFGLTAGAGVCRDYFNGGSGKYTFWSFRPSMNASYNINDKMTLTYKYESETSVPSLAQLTSFSKLDDAYELVVGNPDLKPYNTDFNEIKLNYDLGKTYFSLVFDYDYSHDMICDAPVTLDNGIYKYSYWNEANRHHFNLSLYAEQYLFGKKLFIYAMPYMVRDIMTGGLRHTNTCWSVKTGSSVYLGKFNVDFDYDSSSEDLSGETLVHHFGSTTLSVGYKRKTLSVKCGVKNIFNSTGTGNRVDYLSDIASSRKEMHNHAFGNMVYLSLSWNISSGKRHAQKAVKSADANIDTGIIK</sequence>
<evidence type="ECO:0000313" key="2">
    <source>
        <dbReference type="EMBL" id="MCO6026145.1"/>
    </source>
</evidence>
<organism evidence="2 3">
    <name type="scientific">Segatella cerevisiae</name>
    <dbReference type="NCBI Taxonomy" id="2053716"/>
    <lineage>
        <taxon>Bacteria</taxon>
        <taxon>Pseudomonadati</taxon>
        <taxon>Bacteroidota</taxon>
        <taxon>Bacteroidia</taxon>
        <taxon>Bacteroidales</taxon>
        <taxon>Prevotellaceae</taxon>
        <taxon>Segatella</taxon>
    </lineage>
</organism>
<dbReference type="InterPro" id="IPR041700">
    <property type="entry name" value="OMP_b-brl_3"/>
</dbReference>
<gene>
    <name evidence="2" type="ORF">NG821_09885</name>
</gene>
<comment type="caution">
    <text evidence="2">The sequence shown here is derived from an EMBL/GenBank/DDBJ whole genome shotgun (WGS) entry which is preliminary data.</text>
</comment>
<dbReference type="SUPFAM" id="SSF56935">
    <property type="entry name" value="Porins"/>
    <property type="match status" value="1"/>
</dbReference>
<dbReference type="Pfam" id="PF14905">
    <property type="entry name" value="OMP_b-brl_3"/>
    <property type="match status" value="1"/>
</dbReference>
<protein>
    <submittedName>
        <fullName evidence="2">Outer membrane beta-barrel family protein</fullName>
    </submittedName>
</protein>
<keyword evidence="3" id="KW-1185">Reference proteome</keyword>
<evidence type="ECO:0000313" key="3">
    <source>
        <dbReference type="Proteomes" id="UP001204015"/>
    </source>
</evidence>
<name>A0ABT1BYI3_9BACT</name>
<reference evidence="2 3" key="1">
    <citation type="submission" date="2022-06" db="EMBL/GenBank/DDBJ databases">
        <title>A taxonomic note on the genus Prevotella: Description of four novel genera and emended description of the genera Hallella and Xylanibacter.</title>
        <authorList>
            <person name="Hitch T.C.A."/>
        </authorList>
    </citation>
    <scope>NUCLEOTIDE SEQUENCE [LARGE SCALE GENOMIC DNA]</scope>
    <source>
        <strain evidence="2 3">DSM 100619</strain>
    </source>
</reference>
<proteinExistence type="predicted"/>
<dbReference type="Proteomes" id="UP001204015">
    <property type="component" value="Unassembled WGS sequence"/>
</dbReference>
<dbReference type="RefSeq" id="WP_252761502.1">
    <property type="nucleotide sequence ID" value="NZ_JAMXLY010000040.1"/>
</dbReference>
<accession>A0ABT1BYI3</accession>
<evidence type="ECO:0000259" key="1">
    <source>
        <dbReference type="Pfam" id="PF14905"/>
    </source>
</evidence>
<feature type="domain" description="Outer membrane protein beta-barrel" evidence="1">
    <location>
        <begin position="312"/>
        <end position="647"/>
    </location>
</feature>
<dbReference type="EMBL" id="JAMXLY010000040">
    <property type="protein sequence ID" value="MCO6026145.1"/>
    <property type="molecule type" value="Genomic_DNA"/>
</dbReference>